<evidence type="ECO:0000313" key="3">
    <source>
        <dbReference type="Proteomes" id="UP000594263"/>
    </source>
</evidence>
<feature type="signal peptide" evidence="1">
    <location>
        <begin position="1"/>
        <end position="17"/>
    </location>
</feature>
<dbReference type="Proteomes" id="UP000594263">
    <property type="component" value="Unplaced"/>
</dbReference>
<evidence type="ECO:0000256" key="1">
    <source>
        <dbReference type="SAM" id="SignalP"/>
    </source>
</evidence>
<dbReference type="PANTHER" id="PTHR33390">
    <property type="entry name" value="STRESS UP-REGULATED NOD 19 PROTEIN"/>
    <property type="match status" value="1"/>
</dbReference>
<proteinExistence type="predicted"/>
<keyword evidence="3" id="KW-1185">Reference proteome</keyword>
<dbReference type="EnsemblPlants" id="Kaladp0016s0044.1.v1.1">
    <property type="protein sequence ID" value="Kaladp0016s0044.1.v1.1"/>
    <property type="gene ID" value="Kaladp0016s0044.v1.1"/>
</dbReference>
<feature type="chain" id="PRO_5029738580" evidence="1">
    <location>
        <begin position="18"/>
        <end position="207"/>
    </location>
</feature>
<keyword evidence="1" id="KW-0732">Signal</keyword>
<dbReference type="InterPro" id="IPR011692">
    <property type="entry name" value="Stress_up-reg_Nod19"/>
</dbReference>
<protein>
    <submittedName>
        <fullName evidence="2">Uncharacterized protein</fullName>
    </submittedName>
</protein>
<dbReference type="OMA" id="CTECRCC"/>
<evidence type="ECO:0000313" key="2">
    <source>
        <dbReference type="EnsemblPlants" id="Kaladp0016s0044.1.v1.1"/>
    </source>
</evidence>
<name>A0A7N0ZQX2_KALFE</name>
<organism evidence="2 3">
    <name type="scientific">Kalanchoe fedtschenkoi</name>
    <name type="common">Lavender scallops</name>
    <name type="synonym">South American air plant</name>
    <dbReference type="NCBI Taxonomy" id="63787"/>
    <lineage>
        <taxon>Eukaryota</taxon>
        <taxon>Viridiplantae</taxon>
        <taxon>Streptophyta</taxon>
        <taxon>Embryophyta</taxon>
        <taxon>Tracheophyta</taxon>
        <taxon>Spermatophyta</taxon>
        <taxon>Magnoliopsida</taxon>
        <taxon>eudicotyledons</taxon>
        <taxon>Gunneridae</taxon>
        <taxon>Pentapetalae</taxon>
        <taxon>Saxifragales</taxon>
        <taxon>Crassulaceae</taxon>
        <taxon>Kalanchoe</taxon>
    </lineage>
</organism>
<sequence>MVLGAILILSLTAQISAKAVVDGNGVKTSVFLSPKFVMGPGSVVNRVYDNVDFPKGHIAIKSFDAEVVDEAGNPVPLQETYLHHWVVVRYQQKIDADIPESIGNLGLHQSKYSILPNSGVCQNDVLGQYFGLGSETRKTSTHVPDPYGIEIGNPSDISPGYEERWMLNVHAIDTREVQDKLGCTECSVSCAIKDPLSARPCALPLPI</sequence>
<dbReference type="Gramene" id="Kaladp0016s0044.1.v1.1">
    <property type="protein sequence ID" value="Kaladp0016s0044.1.v1.1"/>
    <property type="gene ID" value="Kaladp0016s0044.v1.1"/>
</dbReference>
<reference evidence="2" key="1">
    <citation type="submission" date="2021-01" db="UniProtKB">
        <authorList>
            <consortium name="EnsemblPlants"/>
        </authorList>
    </citation>
    <scope>IDENTIFICATION</scope>
</reference>
<accession>A0A7N0ZQX2</accession>
<dbReference type="Pfam" id="PF07712">
    <property type="entry name" value="SURNod19"/>
    <property type="match status" value="1"/>
</dbReference>
<dbReference type="AlphaFoldDB" id="A0A7N0ZQX2"/>
<dbReference type="PANTHER" id="PTHR33390:SF1">
    <property type="entry name" value="STRESS UP-REGULATED NOD 19 PROTEIN"/>
    <property type="match status" value="1"/>
</dbReference>